<evidence type="ECO:0000313" key="8">
    <source>
        <dbReference type="EMBL" id="OIN61313.1"/>
    </source>
</evidence>
<evidence type="ECO:0000256" key="3">
    <source>
        <dbReference type="ARBA" id="ARBA00023082"/>
    </source>
</evidence>
<dbReference type="CDD" id="cd06171">
    <property type="entry name" value="Sigma70_r4"/>
    <property type="match status" value="1"/>
</dbReference>
<comment type="caution">
    <text evidence="8">The sequence shown here is derived from an EMBL/GenBank/DDBJ whole genome shotgun (WGS) entry which is preliminary data.</text>
</comment>
<dbReference type="AlphaFoldDB" id="A0A1S2VRA4"/>
<accession>A0A1S2VRA4</accession>
<dbReference type="SUPFAM" id="SSF88659">
    <property type="entry name" value="Sigma3 and sigma4 domains of RNA polymerase sigma factors"/>
    <property type="match status" value="1"/>
</dbReference>
<feature type="domain" description="RNA polymerase sigma-70 region 4" evidence="7">
    <location>
        <begin position="124"/>
        <end position="173"/>
    </location>
</feature>
<keyword evidence="3" id="KW-0731">Sigma factor</keyword>
<dbReference type="InterPro" id="IPR013325">
    <property type="entry name" value="RNA_pol_sigma_r2"/>
</dbReference>
<keyword evidence="2" id="KW-0805">Transcription regulation</keyword>
<proteinExistence type="inferred from homology"/>
<dbReference type="NCBIfam" id="TIGR02937">
    <property type="entry name" value="sigma70-ECF"/>
    <property type="match status" value="1"/>
</dbReference>
<dbReference type="Pfam" id="PF04545">
    <property type="entry name" value="Sigma70_r4"/>
    <property type="match status" value="1"/>
</dbReference>
<dbReference type="PANTHER" id="PTHR43133:SF8">
    <property type="entry name" value="RNA POLYMERASE SIGMA FACTOR HI_1459-RELATED"/>
    <property type="match status" value="1"/>
</dbReference>
<dbReference type="PANTHER" id="PTHR43133">
    <property type="entry name" value="RNA POLYMERASE ECF-TYPE SIGMA FACTO"/>
    <property type="match status" value="1"/>
</dbReference>
<dbReference type="InterPro" id="IPR007627">
    <property type="entry name" value="RNA_pol_sigma70_r2"/>
</dbReference>
<reference evidence="8 9" key="1">
    <citation type="submission" date="2016-10" db="EMBL/GenBank/DDBJ databases">
        <title>Arsenicibacter rosenii gen. nov., sp. nov., an efficient arsenic-methylating bacterium isolated from an arsenic-contaminated paddy soil.</title>
        <authorList>
            <person name="Huang K."/>
        </authorList>
    </citation>
    <scope>NUCLEOTIDE SEQUENCE [LARGE SCALE GENOMIC DNA]</scope>
    <source>
        <strain evidence="8 9">SM-1</strain>
    </source>
</reference>
<dbReference type="InterPro" id="IPR014284">
    <property type="entry name" value="RNA_pol_sigma-70_dom"/>
</dbReference>
<dbReference type="EMBL" id="MORL01000001">
    <property type="protein sequence ID" value="OIN61313.1"/>
    <property type="molecule type" value="Genomic_DNA"/>
</dbReference>
<gene>
    <name evidence="8" type="ORF">BLX24_03485</name>
</gene>
<dbReference type="GO" id="GO:0003677">
    <property type="term" value="F:DNA binding"/>
    <property type="evidence" value="ECO:0007669"/>
    <property type="project" value="UniProtKB-KW"/>
</dbReference>
<name>A0A1S2VRA4_9BACT</name>
<evidence type="ECO:0000256" key="1">
    <source>
        <dbReference type="ARBA" id="ARBA00010641"/>
    </source>
</evidence>
<dbReference type="GO" id="GO:0016987">
    <property type="term" value="F:sigma factor activity"/>
    <property type="evidence" value="ECO:0007669"/>
    <property type="project" value="UniProtKB-KW"/>
</dbReference>
<evidence type="ECO:0000259" key="7">
    <source>
        <dbReference type="Pfam" id="PF04545"/>
    </source>
</evidence>
<dbReference type="Proteomes" id="UP000181790">
    <property type="component" value="Unassembled WGS sequence"/>
</dbReference>
<dbReference type="Gene3D" id="1.10.10.10">
    <property type="entry name" value="Winged helix-like DNA-binding domain superfamily/Winged helix DNA-binding domain"/>
    <property type="match status" value="1"/>
</dbReference>
<dbReference type="GO" id="GO:0006352">
    <property type="term" value="P:DNA-templated transcription initiation"/>
    <property type="evidence" value="ECO:0007669"/>
    <property type="project" value="InterPro"/>
</dbReference>
<dbReference type="Gene3D" id="1.10.1740.10">
    <property type="match status" value="1"/>
</dbReference>
<dbReference type="InterPro" id="IPR036388">
    <property type="entry name" value="WH-like_DNA-bd_sf"/>
</dbReference>
<dbReference type="InterPro" id="IPR039425">
    <property type="entry name" value="RNA_pol_sigma-70-like"/>
</dbReference>
<keyword evidence="5" id="KW-0804">Transcription</keyword>
<comment type="similarity">
    <text evidence="1">Belongs to the sigma-70 factor family. ECF subfamily.</text>
</comment>
<evidence type="ECO:0000256" key="5">
    <source>
        <dbReference type="ARBA" id="ARBA00023163"/>
    </source>
</evidence>
<dbReference type="InterPro" id="IPR007630">
    <property type="entry name" value="RNA_pol_sigma70_r4"/>
</dbReference>
<feature type="domain" description="RNA polymerase sigma-70 region 2" evidence="6">
    <location>
        <begin position="25"/>
        <end position="92"/>
    </location>
</feature>
<evidence type="ECO:0008006" key="10">
    <source>
        <dbReference type="Google" id="ProtNLM"/>
    </source>
</evidence>
<evidence type="ECO:0000313" key="9">
    <source>
        <dbReference type="Proteomes" id="UP000181790"/>
    </source>
</evidence>
<organism evidence="8 9">
    <name type="scientific">Arsenicibacter rosenii</name>
    <dbReference type="NCBI Taxonomy" id="1750698"/>
    <lineage>
        <taxon>Bacteria</taxon>
        <taxon>Pseudomonadati</taxon>
        <taxon>Bacteroidota</taxon>
        <taxon>Cytophagia</taxon>
        <taxon>Cytophagales</taxon>
        <taxon>Spirosomataceae</taxon>
        <taxon>Arsenicibacter</taxon>
    </lineage>
</organism>
<evidence type="ECO:0000256" key="2">
    <source>
        <dbReference type="ARBA" id="ARBA00023015"/>
    </source>
</evidence>
<evidence type="ECO:0000256" key="4">
    <source>
        <dbReference type="ARBA" id="ARBA00023125"/>
    </source>
</evidence>
<evidence type="ECO:0000259" key="6">
    <source>
        <dbReference type="Pfam" id="PF04542"/>
    </source>
</evidence>
<dbReference type="SUPFAM" id="SSF88946">
    <property type="entry name" value="Sigma2 domain of RNA polymerase sigma factors"/>
    <property type="match status" value="1"/>
</dbReference>
<keyword evidence="9" id="KW-1185">Reference proteome</keyword>
<dbReference type="InterPro" id="IPR013324">
    <property type="entry name" value="RNA_pol_sigma_r3/r4-like"/>
</dbReference>
<dbReference type="Pfam" id="PF04542">
    <property type="entry name" value="Sigma70_r2"/>
    <property type="match status" value="1"/>
</dbReference>
<keyword evidence="4" id="KW-0238">DNA-binding</keyword>
<protein>
    <recommendedName>
        <fullName evidence="10">RNA polymerase subunit sigma-24</fullName>
    </recommendedName>
</protein>
<sequence>MKPLSDEELVQHYLLSQDDRFFDVLYTRHCDNVYGKCLSFLKDPELASDFTHDIFFKALTRISTFKEQARFSTWLYGMTYNYCLDQVRFRKKEQHFFPTADELPGKDELEDDFSDMTVADLQKAMKKMNPEEQSVLMMRFQDEFSFREIGHILKTSEGSAALRVAQARKKLRKYYLETLALVLMILSRFAAKLPFRFF</sequence>